<dbReference type="InterPro" id="IPR022385">
    <property type="entry name" value="Rhs_assc_core"/>
</dbReference>
<name>A0ABU1VNW3_9GAMM</name>
<proteinExistence type="predicted"/>
<feature type="chain" id="PRO_5046785370" evidence="3">
    <location>
        <begin position="23"/>
        <end position="290"/>
    </location>
</feature>
<evidence type="ECO:0000259" key="4">
    <source>
        <dbReference type="Pfam" id="PF25023"/>
    </source>
</evidence>
<dbReference type="Gene3D" id="2.180.10.10">
    <property type="entry name" value="RHS repeat-associated core"/>
    <property type="match status" value="1"/>
</dbReference>
<gene>
    <name evidence="5" type="ORF">J2X04_001515</name>
</gene>
<comment type="caution">
    <text evidence="5">The sequence shown here is derived from an EMBL/GenBank/DDBJ whole genome shotgun (WGS) entry which is preliminary data.</text>
</comment>
<feature type="signal peptide" evidence="3">
    <location>
        <begin position="1"/>
        <end position="22"/>
    </location>
</feature>
<feature type="region of interest" description="Disordered" evidence="2">
    <location>
        <begin position="156"/>
        <end position="177"/>
    </location>
</feature>
<dbReference type="InterPro" id="IPR050708">
    <property type="entry name" value="T6SS_VgrG/RHS"/>
</dbReference>
<dbReference type="Pfam" id="PF25023">
    <property type="entry name" value="TEN_YD-shell"/>
    <property type="match status" value="1"/>
</dbReference>
<dbReference type="EMBL" id="JAVDVW010000001">
    <property type="protein sequence ID" value="MDR7099168.1"/>
    <property type="molecule type" value="Genomic_DNA"/>
</dbReference>
<keyword evidence="1" id="KW-0677">Repeat</keyword>
<protein>
    <submittedName>
        <fullName evidence="5">RHS repeat-associated protein</fullName>
    </submittedName>
</protein>
<dbReference type="RefSeq" id="WP_430537944.1">
    <property type="nucleotide sequence ID" value="NZ_JAVDVW010000001.1"/>
</dbReference>
<feature type="domain" description="Teneurin-like YD-shell" evidence="4">
    <location>
        <begin position="24"/>
        <end position="122"/>
    </location>
</feature>
<reference evidence="5 6" key="1">
    <citation type="submission" date="2023-07" db="EMBL/GenBank/DDBJ databases">
        <title>Sorghum-associated microbial communities from plants grown in Nebraska, USA.</title>
        <authorList>
            <person name="Schachtman D."/>
        </authorList>
    </citation>
    <scope>NUCLEOTIDE SEQUENCE [LARGE SCALE GENOMIC DNA]</scope>
    <source>
        <strain evidence="5 6">BE187</strain>
    </source>
</reference>
<keyword evidence="6" id="KW-1185">Reference proteome</keyword>
<evidence type="ECO:0000256" key="3">
    <source>
        <dbReference type="SAM" id="SignalP"/>
    </source>
</evidence>
<sequence length="290" mass="32612">MINPIKAVVAFLLLASTGWAQAQTVEYIHTDALGSPVAVTDANRVVLERSEYEPYGKVLTPASPQDGPGYTGHVLDAVTGMNYMQQRYYDPQIGRFLSVDPVTADGNTGGNFNRYWYANSNPYKFSDPDGRQSMEAFEEIESEEEESFARGSFRSDLRTINPPLRPTSPYCQGAQEPNLEEEVRETINPTARGRQSELRILLRLQQVKNNKPAETSHGRVIADFENDDEVGEIKDTKRVSNTRQVRGERELAQRSGRQHVIHTGTHTRVSRTVSVNSRIVHHDDLGPRKK</sequence>
<organism evidence="5 6">
    <name type="scientific">Agrilutibacter niabensis</name>
    <dbReference type="NCBI Taxonomy" id="380628"/>
    <lineage>
        <taxon>Bacteria</taxon>
        <taxon>Pseudomonadati</taxon>
        <taxon>Pseudomonadota</taxon>
        <taxon>Gammaproteobacteria</taxon>
        <taxon>Lysobacterales</taxon>
        <taxon>Lysobacteraceae</taxon>
        <taxon>Agrilutibacter</taxon>
    </lineage>
</organism>
<evidence type="ECO:0000313" key="6">
    <source>
        <dbReference type="Proteomes" id="UP001267878"/>
    </source>
</evidence>
<dbReference type="PANTHER" id="PTHR32305:SF15">
    <property type="entry name" value="PROTEIN RHSA-RELATED"/>
    <property type="match status" value="1"/>
</dbReference>
<evidence type="ECO:0000313" key="5">
    <source>
        <dbReference type="EMBL" id="MDR7099168.1"/>
    </source>
</evidence>
<dbReference type="Proteomes" id="UP001267878">
    <property type="component" value="Unassembled WGS sequence"/>
</dbReference>
<accession>A0ABU1VNW3</accession>
<keyword evidence="3" id="KW-0732">Signal</keyword>
<dbReference type="PANTHER" id="PTHR32305">
    <property type="match status" value="1"/>
</dbReference>
<evidence type="ECO:0000256" key="1">
    <source>
        <dbReference type="ARBA" id="ARBA00022737"/>
    </source>
</evidence>
<evidence type="ECO:0000256" key="2">
    <source>
        <dbReference type="SAM" id="MobiDB-lite"/>
    </source>
</evidence>
<dbReference type="InterPro" id="IPR056823">
    <property type="entry name" value="TEN-like_YD-shell"/>
</dbReference>
<dbReference type="NCBIfam" id="TIGR03696">
    <property type="entry name" value="Rhs_assc_core"/>
    <property type="match status" value="1"/>
</dbReference>